<evidence type="ECO:0000259" key="1">
    <source>
        <dbReference type="SMART" id="SM00481"/>
    </source>
</evidence>
<dbReference type="STRING" id="531814.SAMN04487944_11828"/>
<dbReference type="RefSeq" id="WP_089742885.1">
    <property type="nucleotide sequence ID" value="NZ_FOGL01000018.1"/>
</dbReference>
<dbReference type="InterPro" id="IPR003141">
    <property type="entry name" value="Pol/His_phosphatase_N"/>
</dbReference>
<evidence type="ECO:0000313" key="2">
    <source>
        <dbReference type="EMBL" id="SES10098.1"/>
    </source>
</evidence>
<keyword evidence="3" id="KW-1185">Reference proteome</keyword>
<dbReference type="SMART" id="SM00481">
    <property type="entry name" value="POLIIIAc"/>
    <property type="match status" value="1"/>
</dbReference>
<protein>
    <recommendedName>
        <fullName evidence="1">Polymerase/histidinol phosphatase N-terminal domain-containing protein</fullName>
    </recommendedName>
</protein>
<sequence>MANDVNLQYTFKLDAPYTKHVFLIDQSYASIQLSCDFSVHDWMMLLIWDPNNQLRAQYLKVNESAFRIQLSQQPDQCSYSAVPGEIISGEWTIELFSNGGNCNFDLRIEVNNHDSQLQPKQHWMTKQNKEPFFHLNQLNRTKVFNQEARWYKGDFHTHTTISDGKLTPELGMEQARKQGLDFFVATDHNVIPTNWVDSELLVIPGVEITSSKGHFNALGVDQWLDWRPTCQDGGMESEVGMNRLLRETKEANGVRSINHPLLRPWEWQFKQTDLREVDVIEIWNDPTYQDNPLATEHALKLWDELLLDGHKIYGIGGSDSHNLPTESYQEGGPPSLIGDPATYIYAENLSILSVLAGLRRGEAYVARGPELFFDIQDENGPVRLGSTFTGKLTYSFHYKNVPADSKVIWIKNGERVESTNLLTEGLTEKMFEIEKEYAYIRLEVRKENGELVAFTNPIFQGIKTPSIRNWEELLQKAGY</sequence>
<dbReference type="EMBL" id="FOGL01000018">
    <property type="protein sequence ID" value="SES10098.1"/>
    <property type="molecule type" value="Genomic_DNA"/>
</dbReference>
<dbReference type="AlphaFoldDB" id="A0A1H9ULC7"/>
<dbReference type="InterPro" id="IPR052018">
    <property type="entry name" value="PHP_domain"/>
</dbReference>
<dbReference type="InterPro" id="IPR016195">
    <property type="entry name" value="Pol/histidinol_Pase-like"/>
</dbReference>
<dbReference type="Proteomes" id="UP000199687">
    <property type="component" value="Unassembled WGS sequence"/>
</dbReference>
<proteinExistence type="predicted"/>
<dbReference type="SUPFAM" id="SSF89550">
    <property type="entry name" value="PHP domain-like"/>
    <property type="match status" value="1"/>
</dbReference>
<organism evidence="2 3">
    <name type="scientific">Gracilibacillus ureilyticus</name>
    <dbReference type="NCBI Taxonomy" id="531814"/>
    <lineage>
        <taxon>Bacteria</taxon>
        <taxon>Bacillati</taxon>
        <taxon>Bacillota</taxon>
        <taxon>Bacilli</taxon>
        <taxon>Bacillales</taxon>
        <taxon>Bacillaceae</taxon>
        <taxon>Gracilibacillus</taxon>
    </lineage>
</organism>
<dbReference type="PANTHER" id="PTHR42924">
    <property type="entry name" value="EXONUCLEASE"/>
    <property type="match status" value="1"/>
</dbReference>
<dbReference type="Gene3D" id="3.20.20.140">
    <property type="entry name" value="Metal-dependent hydrolases"/>
    <property type="match status" value="1"/>
</dbReference>
<dbReference type="GO" id="GO:0004534">
    <property type="term" value="F:5'-3' RNA exonuclease activity"/>
    <property type="evidence" value="ECO:0007669"/>
    <property type="project" value="TreeGrafter"/>
</dbReference>
<name>A0A1H9ULC7_9BACI</name>
<dbReference type="GO" id="GO:0035312">
    <property type="term" value="F:5'-3' DNA exonuclease activity"/>
    <property type="evidence" value="ECO:0007669"/>
    <property type="project" value="TreeGrafter"/>
</dbReference>
<feature type="domain" description="Polymerase/histidinol phosphatase N-terminal" evidence="1">
    <location>
        <begin position="153"/>
        <end position="212"/>
    </location>
</feature>
<evidence type="ECO:0000313" key="3">
    <source>
        <dbReference type="Proteomes" id="UP000199687"/>
    </source>
</evidence>
<accession>A0A1H9ULC7</accession>
<reference evidence="2 3" key="1">
    <citation type="submission" date="2016-10" db="EMBL/GenBank/DDBJ databases">
        <authorList>
            <person name="de Groot N.N."/>
        </authorList>
    </citation>
    <scope>NUCLEOTIDE SEQUENCE [LARGE SCALE GENOMIC DNA]</scope>
    <source>
        <strain evidence="2 3">CGMCC 1.7727</strain>
    </source>
</reference>
<gene>
    <name evidence="2" type="ORF">SAMN04487944_11828</name>
</gene>
<dbReference type="NCBIfam" id="NF038032">
    <property type="entry name" value="CehA_McbA_metalo"/>
    <property type="match status" value="1"/>
</dbReference>
<dbReference type="OrthoDB" id="9804333at2"/>
<dbReference type="PANTHER" id="PTHR42924:SF3">
    <property type="entry name" value="POLYMERASE_HISTIDINOL PHOSPHATASE N-TERMINAL DOMAIN-CONTAINING PROTEIN"/>
    <property type="match status" value="1"/>
</dbReference>